<comment type="caution">
    <text evidence="5">The sequence shown here is derived from an EMBL/GenBank/DDBJ whole genome shotgun (WGS) entry which is preliminary data.</text>
</comment>
<dbReference type="SUPFAM" id="SSF51419">
    <property type="entry name" value="PLP-binding barrel"/>
    <property type="match status" value="1"/>
</dbReference>
<dbReference type="PRINTS" id="PR01182">
    <property type="entry name" value="ORNDCRBXLASE"/>
</dbReference>
<evidence type="ECO:0000313" key="6">
    <source>
        <dbReference type="Proteomes" id="UP000311713"/>
    </source>
</evidence>
<dbReference type="Proteomes" id="UP000311713">
    <property type="component" value="Unassembled WGS sequence"/>
</dbReference>
<dbReference type="Gene3D" id="3.20.20.10">
    <property type="entry name" value="Alanine racemase"/>
    <property type="match status" value="1"/>
</dbReference>
<dbReference type="InterPro" id="IPR022644">
    <property type="entry name" value="De-COase2_N"/>
</dbReference>
<evidence type="ECO:0000259" key="4">
    <source>
        <dbReference type="Pfam" id="PF02784"/>
    </source>
</evidence>
<dbReference type="PANTHER" id="PTHR43727:SF2">
    <property type="entry name" value="GROUP IV DECARBOXYLASE"/>
    <property type="match status" value="1"/>
</dbReference>
<dbReference type="InterPro" id="IPR000183">
    <property type="entry name" value="Orn/DAP/Arg_de-COase"/>
</dbReference>
<dbReference type="PANTHER" id="PTHR43727">
    <property type="entry name" value="DIAMINOPIMELATE DECARBOXYLASE"/>
    <property type="match status" value="1"/>
</dbReference>
<sequence>MTVDNRHAELAERFGTPLYVFDLDEVAAARDELRATLPEGSALYYALKANPHPDVARALRETADGEEGCRAEISSSGELAAALEAGFDPAECLYTGPGKTTGELSHALELGVRTFSTDSVTDVRRVGSAAADRGLVADCLLRVNSASAAAGTGVRMTGRPSQFGFDVENLPEAVRELAGTRGARLAGMHYFPLSNAADEEGLVAEFQNTLEQATALAEELEIPLSLLDLGGGFSAPYGVPGGRASYPKLRSELTTALDTHLPSWRDGSPRIAFESGRFLVACAGTLLLGVTNVKVGRGRTFAILDGGINIFGGMSGLGRLLPASVLPEGGPATGTATLAGPLCTPGDVLGRDVEVADLAPGDVLTVPNAGAYGVSASLLAFLGRPAPVEVTVRGGEVVSASRLDYRRAYLEPDGAAR</sequence>
<feature type="domain" description="Orn/DAP/Arg decarboxylase 2 N-terminal" evidence="4">
    <location>
        <begin position="26"/>
        <end position="281"/>
    </location>
</feature>
<comment type="cofactor">
    <cofactor evidence="1 3">
        <name>pyridoxal 5'-phosphate</name>
        <dbReference type="ChEBI" id="CHEBI:597326"/>
    </cofactor>
</comment>
<accession>A0A5C4VGQ2</accession>
<dbReference type="SUPFAM" id="SSF50621">
    <property type="entry name" value="Alanine racemase C-terminal domain-like"/>
    <property type="match status" value="1"/>
</dbReference>
<dbReference type="GO" id="GO:0008836">
    <property type="term" value="F:diaminopimelate decarboxylase activity"/>
    <property type="evidence" value="ECO:0007669"/>
    <property type="project" value="TreeGrafter"/>
</dbReference>
<dbReference type="PRINTS" id="PR01179">
    <property type="entry name" value="ODADCRBXLASE"/>
</dbReference>
<evidence type="ECO:0000256" key="1">
    <source>
        <dbReference type="ARBA" id="ARBA00001933"/>
    </source>
</evidence>
<dbReference type="OrthoDB" id="9802241at2"/>
<protein>
    <submittedName>
        <fullName evidence="5">Type III PLP-dependent enzyme</fullName>
    </submittedName>
</protein>
<dbReference type="RefSeq" id="WP_139639961.1">
    <property type="nucleotide sequence ID" value="NZ_BAAAZS010000014.1"/>
</dbReference>
<dbReference type="InterPro" id="IPR002433">
    <property type="entry name" value="Orn_de-COase"/>
</dbReference>
<feature type="active site" description="Proton donor" evidence="3">
    <location>
        <position position="343"/>
    </location>
</feature>
<evidence type="ECO:0000256" key="3">
    <source>
        <dbReference type="PIRSR" id="PIRSR600183-50"/>
    </source>
</evidence>
<dbReference type="InterPro" id="IPR029066">
    <property type="entry name" value="PLP-binding_barrel"/>
</dbReference>
<feature type="modified residue" description="N6-(pyridoxal phosphate)lysine" evidence="3">
    <location>
        <position position="48"/>
    </location>
</feature>
<dbReference type="GO" id="GO:0009089">
    <property type="term" value="P:lysine biosynthetic process via diaminopimelate"/>
    <property type="evidence" value="ECO:0007669"/>
    <property type="project" value="TreeGrafter"/>
</dbReference>
<proteinExistence type="predicted"/>
<reference evidence="5 6" key="1">
    <citation type="submission" date="2019-06" db="EMBL/GenBank/DDBJ databases">
        <title>Draft genome of Streptomyces sedi sp. JCM16909.</title>
        <authorList>
            <person name="Klykleung N."/>
            <person name="Tanasupawat S."/>
            <person name="Kudo T."/>
            <person name="Yuki M."/>
            <person name="Ohkuma M."/>
        </authorList>
    </citation>
    <scope>NUCLEOTIDE SEQUENCE [LARGE SCALE GENOMIC DNA]</scope>
    <source>
        <strain evidence="5 6">JCM 16909</strain>
    </source>
</reference>
<dbReference type="AlphaFoldDB" id="A0A5C4VGQ2"/>
<dbReference type="EMBL" id="VDGT01000001">
    <property type="protein sequence ID" value="TNM34199.1"/>
    <property type="molecule type" value="Genomic_DNA"/>
</dbReference>
<gene>
    <name evidence="5" type="ORF">FH715_00420</name>
</gene>
<name>A0A5C4VGQ2_9ACTN</name>
<dbReference type="Pfam" id="PF02784">
    <property type="entry name" value="Orn_Arg_deC_N"/>
    <property type="match status" value="1"/>
</dbReference>
<dbReference type="Gene3D" id="2.40.37.10">
    <property type="entry name" value="Lyase, Ornithine Decarboxylase, Chain A, domain 1"/>
    <property type="match status" value="1"/>
</dbReference>
<keyword evidence="6" id="KW-1185">Reference proteome</keyword>
<keyword evidence="2 3" id="KW-0663">Pyridoxal phosphate</keyword>
<dbReference type="GO" id="GO:0006596">
    <property type="term" value="P:polyamine biosynthetic process"/>
    <property type="evidence" value="ECO:0007669"/>
    <property type="project" value="InterPro"/>
</dbReference>
<organism evidence="5 6">
    <name type="scientific">Streptomyces sedi</name>
    <dbReference type="NCBI Taxonomy" id="555059"/>
    <lineage>
        <taxon>Bacteria</taxon>
        <taxon>Bacillati</taxon>
        <taxon>Actinomycetota</taxon>
        <taxon>Actinomycetes</taxon>
        <taxon>Kitasatosporales</taxon>
        <taxon>Streptomycetaceae</taxon>
        <taxon>Streptomyces</taxon>
    </lineage>
</organism>
<evidence type="ECO:0000313" key="5">
    <source>
        <dbReference type="EMBL" id="TNM34199.1"/>
    </source>
</evidence>
<evidence type="ECO:0000256" key="2">
    <source>
        <dbReference type="ARBA" id="ARBA00022898"/>
    </source>
</evidence>
<dbReference type="InterPro" id="IPR009006">
    <property type="entry name" value="Ala_racemase/Decarboxylase_C"/>
</dbReference>